<sequence length="194" mass="21753">MKSFKISASKSYKRDSCNASVVSLSSQVSLSSKSSKSSIASSLAQAKQATTAAWTNLKKGTSSALKNCKNKTKTKTKAPLSPRPRSPLDNPFNDYTYRLDAPGKDTSRVSRLMVRLGRRTRYSTIKDSVDEHEDSDHDCDIFSGQPFWAGREQPSRCWQDEKMTVVVSTEAEAHGSRYTAKTPYTRFDDDEWYL</sequence>
<evidence type="ECO:0000256" key="1">
    <source>
        <dbReference type="SAM" id="MobiDB-lite"/>
    </source>
</evidence>
<gene>
    <name evidence="2" type="ORF">F503_05522</name>
</gene>
<name>S3CC00_OPHP1</name>
<dbReference type="EMBL" id="KE148146">
    <property type="protein sequence ID" value="EPE10427.1"/>
    <property type="molecule type" value="Genomic_DNA"/>
</dbReference>
<dbReference type="AlphaFoldDB" id="S3CC00"/>
<dbReference type="HOGENOM" id="CLU_1402843_0_0_1"/>
<proteinExistence type="predicted"/>
<organism evidence="2 3">
    <name type="scientific">Ophiostoma piceae (strain UAMH 11346)</name>
    <name type="common">Sap stain fungus</name>
    <dbReference type="NCBI Taxonomy" id="1262450"/>
    <lineage>
        <taxon>Eukaryota</taxon>
        <taxon>Fungi</taxon>
        <taxon>Dikarya</taxon>
        <taxon>Ascomycota</taxon>
        <taxon>Pezizomycotina</taxon>
        <taxon>Sordariomycetes</taxon>
        <taxon>Sordariomycetidae</taxon>
        <taxon>Ophiostomatales</taxon>
        <taxon>Ophiostomataceae</taxon>
        <taxon>Ophiostoma</taxon>
    </lineage>
</organism>
<protein>
    <submittedName>
        <fullName evidence="2">Uncharacterized protein</fullName>
    </submittedName>
</protein>
<keyword evidence="3" id="KW-1185">Reference proteome</keyword>
<evidence type="ECO:0000313" key="2">
    <source>
        <dbReference type="EMBL" id="EPE10427.1"/>
    </source>
</evidence>
<feature type="region of interest" description="Disordered" evidence="1">
    <location>
        <begin position="61"/>
        <end position="100"/>
    </location>
</feature>
<reference evidence="2 3" key="1">
    <citation type="journal article" date="2013" name="BMC Genomics">
        <title>The genome and transcriptome of the pine saprophyte Ophiostoma piceae, and a comparison with the bark beetle-associated pine pathogen Grosmannia clavigera.</title>
        <authorList>
            <person name="Haridas S."/>
            <person name="Wang Y."/>
            <person name="Lim L."/>
            <person name="Massoumi Alamouti S."/>
            <person name="Jackman S."/>
            <person name="Docking R."/>
            <person name="Robertson G."/>
            <person name="Birol I."/>
            <person name="Bohlmann J."/>
            <person name="Breuil C."/>
        </authorList>
    </citation>
    <scope>NUCLEOTIDE SEQUENCE [LARGE SCALE GENOMIC DNA]</scope>
    <source>
        <strain evidence="2 3">UAMH 11346</strain>
    </source>
</reference>
<accession>S3CC00</accession>
<evidence type="ECO:0000313" key="3">
    <source>
        <dbReference type="Proteomes" id="UP000016923"/>
    </source>
</evidence>
<dbReference type="VEuPathDB" id="FungiDB:F503_05522"/>
<dbReference type="Proteomes" id="UP000016923">
    <property type="component" value="Unassembled WGS sequence"/>
</dbReference>